<evidence type="ECO:0000256" key="4">
    <source>
        <dbReference type="ARBA" id="ARBA00022452"/>
    </source>
</evidence>
<dbReference type="SMART" id="SM00965">
    <property type="entry name" value="STN"/>
    <property type="match status" value="1"/>
</dbReference>
<dbReference type="Proteomes" id="UP000184327">
    <property type="component" value="Unassembled WGS sequence"/>
</dbReference>
<feature type="domain" description="Secretin/TonB short N-terminal" evidence="17">
    <location>
        <begin position="36"/>
        <end position="87"/>
    </location>
</feature>
<dbReference type="STRING" id="1122156.SAMN02745117_00394"/>
<evidence type="ECO:0000313" key="19">
    <source>
        <dbReference type="Proteomes" id="UP000184327"/>
    </source>
</evidence>
<dbReference type="Gene3D" id="2.170.130.10">
    <property type="entry name" value="TonB-dependent receptor, plug domain"/>
    <property type="match status" value="1"/>
</dbReference>
<dbReference type="InterPro" id="IPR011662">
    <property type="entry name" value="Secretin/TonB_short_N"/>
</dbReference>
<keyword evidence="4 14" id="KW-1134">Transmembrane beta strand</keyword>
<sequence length="812" mass="88840">MPDGHAQHSPIMEFDMPAQPLAAALRTFSEKAPARMHLVYDSAWLAGKQAPALRGSYNPRDALDRLLQGSGIVVVQAAQGVIELGLADAAQSHAAAHLPADNRSVAVLPQVTVLSAHLPGQTENTGLYTPEAVTVGGKVEQSLREVPRSISTITRTQLDDQGITTLEDALEQLPGVTISPADHFSAATYTARGFTIQKILVDGSIVGGHDGMDSSVNTSLAMYDNVQLLRGPDALFSGQGLPGASINLTRKRPTQGFQAKAALSAGSWSNYLGEMDISSPLNASGSIRGRVVASYNDKEQFWDNAESKRSQFYGVVDVDLAPRSTVTLGASKTRQWGTGGISNPGLPRYTNGDPLPIPRSMGTTLYDHRNTDSESYFASLQHQLENNWKLKLSAVHTESLTDLRISRYQGAVTPGMTTGSTLAMWGGNTENRVNTLDFNLSGDFNWLDRSHSFVVGGDYRKTKNYNDRGPYGTVARIDWATWDPSAPFTLPAWSARQGWNNDITDQKLYGYGKFQLHGPVRLVLGGSYSNYKVDQIHISDVVTGHQRTTGTFTPYTALMVDVAPQWTACFTTARGIQDQSDYYTPAYEPMSEAKSRSYELGLKGELMDGRLNTNITFYDMQRDNVATRLYNDANFDEEGHYCCYVGADAQSSRGVEIDVSGAITPSWQVNAGYTFDDNQSEYGSEDGNRYASFTPRHTLRLWSSYRLSGAASGWRVGGGIKAQSKAFSSGTVRTWNEATQDYTGPAVPYDFFSSGRAVYSLFAQHQIAKDWQLALNVDNLFDKKYFMTTGSTSTGNFYGAPRSFRVTLRGTF</sequence>
<dbReference type="GO" id="GO:0015344">
    <property type="term" value="F:siderophore uptake transmembrane transporter activity"/>
    <property type="evidence" value="ECO:0007669"/>
    <property type="project" value="TreeGrafter"/>
</dbReference>
<feature type="short sequence motif" description="TonB C-terminal box" evidence="15">
    <location>
        <begin position="795"/>
        <end position="812"/>
    </location>
</feature>
<evidence type="ECO:0000256" key="8">
    <source>
        <dbReference type="ARBA" id="ARBA00023004"/>
    </source>
</evidence>
<evidence type="ECO:0000256" key="14">
    <source>
        <dbReference type="PROSITE-ProRule" id="PRU01360"/>
    </source>
</evidence>
<dbReference type="InterPro" id="IPR000531">
    <property type="entry name" value="Beta-barrel_TonB"/>
</dbReference>
<keyword evidence="11 14" id="KW-0472">Membrane</keyword>
<organism evidence="18 19">
    <name type="scientific">Lampropedia hyalina DSM 16112</name>
    <dbReference type="NCBI Taxonomy" id="1122156"/>
    <lineage>
        <taxon>Bacteria</taxon>
        <taxon>Pseudomonadati</taxon>
        <taxon>Pseudomonadota</taxon>
        <taxon>Betaproteobacteria</taxon>
        <taxon>Burkholderiales</taxon>
        <taxon>Comamonadaceae</taxon>
        <taxon>Lampropedia</taxon>
    </lineage>
</organism>
<reference evidence="18 19" key="1">
    <citation type="submission" date="2016-11" db="EMBL/GenBank/DDBJ databases">
        <authorList>
            <person name="Jaros S."/>
            <person name="Januszkiewicz K."/>
            <person name="Wedrychowicz H."/>
        </authorList>
    </citation>
    <scope>NUCLEOTIDE SEQUENCE [LARGE SCALE GENOMIC DNA]</scope>
    <source>
        <strain evidence="18 19">DSM 16112</strain>
    </source>
</reference>
<keyword evidence="6 14" id="KW-0812">Transmembrane</keyword>
<dbReference type="PANTHER" id="PTHR32552">
    <property type="entry name" value="FERRICHROME IRON RECEPTOR-RELATED"/>
    <property type="match status" value="1"/>
</dbReference>
<dbReference type="SUPFAM" id="SSF56935">
    <property type="entry name" value="Porins"/>
    <property type="match status" value="1"/>
</dbReference>
<evidence type="ECO:0000256" key="1">
    <source>
        <dbReference type="ARBA" id="ARBA00004571"/>
    </source>
</evidence>
<dbReference type="Gene3D" id="3.55.50.30">
    <property type="match status" value="1"/>
</dbReference>
<evidence type="ECO:0000256" key="12">
    <source>
        <dbReference type="ARBA" id="ARBA00023170"/>
    </source>
</evidence>
<evidence type="ECO:0000256" key="7">
    <source>
        <dbReference type="ARBA" id="ARBA00022729"/>
    </source>
</evidence>
<dbReference type="InterPro" id="IPR012910">
    <property type="entry name" value="Plug_dom"/>
</dbReference>
<comment type="similarity">
    <text evidence="2 14 16">Belongs to the TonB-dependent receptor family.</text>
</comment>
<keyword evidence="7" id="KW-0732">Signal</keyword>
<dbReference type="Pfam" id="PF07715">
    <property type="entry name" value="Plug"/>
    <property type="match status" value="1"/>
</dbReference>
<keyword evidence="5" id="KW-0410">Iron transport</keyword>
<proteinExistence type="inferred from homology"/>
<keyword evidence="9" id="KW-0406">Ion transport</keyword>
<evidence type="ECO:0000259" key="17">
    <source>
        <dbReference type="SMART" id="SM00965"/>
    </source>
</evidence>
<keyword evidence="8" id="KW-0408">Iron</keyword>
<dbReference type="RefSeq" id="WP_073354090.1">
    <property type="nucleotide sequence ID" value="NZ_FQUZ01000003.1"/>
</dbReference>
<dbReference type="InterPro" id="IPR010917">
    <property type="entry name" value="TonB_rcpt_CS"/>
</dbReference>
<dbReference type="InterPro" id="IPR039426">
    <property type="entry name" value="TonB-dep_rcpt-like"/>
</dbReference>
<dbReference type="Pfam" id="PF00593">
    <property type="entry name" value="TonB_dep_Rec_b-barrel"/>
    <property type="match status" value="1"/>
</dbReference>
<evidence type="ECO:0000256" key="5">
    <source>
        <dbReference type="ARBA" id="ARBA00022496"/>
    </source>
</evidence>
<dbReference type="Pfam" id="PF07660">
    <property type="entry name" value="STN"/>
    <property type="match status" value="1"/>
</dbReference>
<dbReference type="PANTHER" id="PTHR32552:SF74">
    <property type="entry name" value="HYDROXAMATE SIDEROPHORE RECEPTOR FHUE"/>
    <property type="match status" value="1"/>
</dbReference>
<gene>
    <name evidence="18" type="ORF">SAMN02745117_00394</name>
</gene>
<dbReference type="GO" id="GO:0015891">
    <property type="term" value="P:siderophore transport"/>
    <property type="evidence" value="ECO:0007669"/>
    <property type="project" value="InterPro"/>
</dbReference>
<keyword evidence="13 14" id="KW-0998">Cell outer membrane</keyword>
<protein>
    <submittedName>
        <fullName evidence="18">Outer-membrane receptor for ferric coprogen and ferric-rhodotorulic acid</fullName>
    </submittedName>
</protein>
<keyword evidence="12 18" id="KW-0675">Receptor</keyword>
<evidence type="ECO:0000256" key="2">
    <source>
        <dbReference type="ARBA" id="ARBA00009810"/>
    </source>
</evidence>
<dbReference type="InterPro" id="IPR037066">
    <property type="entry name" value="Plug_dom_sf"/>
</dbReference>
<dbReference type="NCBIfam" id="TIGR01783">
    <property type="entry name" value="TonB-siderophor"/>
    <property type="match status" value="1"/>
</dbReference>
<evidence type="ECO:0000256" key="15">
    <source>
        <dbReference type="PROSITE-ProRule" id="PRU10144"/>
    </source>
</evidence>
<dbReference type="Gene3D" id="2.40.170.20">
    <property type="entry name" value="TonB-dependent receptor, beta-barrel domain"/>
    <property type="match status" value="1"/>
</dbReference>
<dbReference type="AlphaFoldDB" id="A0A1M4TZI6"/>
<evidence type="ECO:0000313" key="18">
    <source>
        <dbReference type="EMBL" id="SHE49922.1"/>
    </source>
</evidence>
<keyword evidence="3 14" id="KW-0813">Transport</keyword>
<evidence type="ECO:0000256" key="16">
    <source>
        <dbReference type="RuleBase" id="RU003357"/>
    </source>
</evidence>
<dbReference type="GO" id="GO:0009279">
    <property type="term" value="C:cell outer membrane"/>
    <property type="evidence" value="ECO:0007669"/>
    <property type="project" value="UniProtKB-SubCell"/>
</dbReference>
<evidence type="ECO:0000256" key="13">
    <source>
        <dbReference type="ARBA" id="ARBA00023237"/>
    </source>
</evidence>
<evidence type="ECO:0000256" key="3">
    <source>
        <dbReference type="ARBA" id="ARBA00022448"/>
    </source>
</evidence>
<dbReference type="InterPro" id="IPR010105">
    <property type="entry name" value="TonB_sidphr_rcpt"/>
</dbReference>
<dbReference type="GO" id="GO:0038023">
    <property type="term" value="F:signaling receptor activity"/>
    <property type="evidence" value="ECO:0007669"/>
    <property type="project" value="InterPro"/>
</dbReference>
<dbReference type="InterPro" id="IPR036942">
    <property type="entry name" value="Beta-barrel_TonB_sf"/>
</dbReference>
<keyword evidence="19" id="KW-1185">Reference proteome</keyword>
<name>A0A1M4TZI6_9BURK</name>
<dbReference type="CDD" id="cd01347">
    <property type="entry name" value="ligand_gated_channel"/>
    <property type="match status" value="1"/>
</dbReference>
<evidence type="ECO:0000256" key="6">
    <source>
        <dbReference type="ARBA" id="ARBA00022692"/>
    </source>
</evidence>
<dbReference type="PROSITE" id="PS01156">
    <property type="entry name" value="TONB_DEPENDENT_REC_2"/>
    <property type="match status" value="1"/>
</dbReference>
<dbReference type="OrthoDB" id="174652at2"/>
<evidence type="ECO:0000256" key="9">
    <source>
        <dbReference type="ARBA" id="ARBA00023065"/>
    </source>
</evidence>
<dbReference type="EMBL" id="FQUZ01000003">
    <property type="protein sequence ID" value="SHE49922.1"/>
    <property type="molecule type" value="Genomic_DNA"/>
</dbReference>
<comment type="subcellular location">
    <subcellularLocation>
        <location evidence="1 14">Cell outer membrane</location>
        <topology evidence="1 14">Multi-pass membrane protein</topology>
    </subcellularLocation>
</comment>
<evidence type="ECO:0000256" key="11">
    <source>
        <dbReference type="ARBA" id="ARBA00023136"/>
    </source>
</evidence>
<accession>A0A1M4TZI6</accession>
<evidence type="ECO:0000256" key="10">
    <source>
        <dbReference type="ARBA" id="ARBA00023077"/>
    </source>
</evidence>
<dbReference type="PROSITE" id="PS52016">
    <property type="entry name" value="TONB_DEPENDENT_REC_3"/>
    <property type="match status" value="1"/>
</dbReference>
<keyword evidence="10 16" id="KW-0798">TonB box</keyword>